<evidence type="ECO:0000256" key="1">
    <source>
        <dbReference type="SAM" id="MobiDB-lite"/>
    </source>
</evidence>
<sequence length="198" mass="21230">MPNPFSELRPRAGDVLVPPQIGFRWVLTGAEDASDDPAALRSGEFSVDSGAVVANGDDSETTEEPDEDVAEASDASDMADDQSGGSADPGGRDSVDQDDDPPELPEGDTPSELERVDAYPNGDPPPRSVEIPKERLFRVVMVDSIGAIYANVVTAANSIRVPLPPHTEPGRYEWHVELLTASDSTVVAQSERETFEIR</sequence>
<dbReference type="AlphaFoldDB" id="A0A956SCJ9"/>
<evidence type="ECO:0000313" key="3">
    <source>
        <dbReference type="Proteomes" id="UP000739538"/>
    </source>
</evidence>
<feature type="region of interest" description="Disordered" evidence="1">
    <location>
        <begin position="34"/>
        <end position="130"/>
    </location>
</feature>
<evidence type="ECO:0000313" key="2">
    <source>
        <dbReference type="EMBL" id="MCA9755450.1"/>
    </source>
</evidence>
<dbReference type="EMBL" id="JAGQHS010000023">
    <property type="protein sequence ID" value="MCA9755450.1"/>
    <property type="molecule type" value="Genomic_DNA"/>
</dbReference>
<feature type="compositionally biased region" description="Acidic residues" evidence="1">
    <location>
        <begin position="96"/>
        <end position="111"/>
    </location>
</feature>
<proteinExistence type="predicted"/>
<organism evidence="2 3">
    <name type="scientific">Eiseniibacteriota bacterium</name>
    <dbReference type="NCBI Taxonomy" id="2212470"/>
    <lineage>
        <taxon>Bacteria</taxon>
        <taxon>Candidatus Eiseniibacteriota</taxon>
    </lineage>
</organism>
<protein>
    <submittedName>
        <fullName evidence="2">Uncharacterized protein</fullName>
    </submittedName>
</protein>
<name>A0A956SCJ9_UNCEI</name>
<reference evidence="2" key="2">
    <citation type="journal article" date="2021" name="Microbiome">
        <title>Successional dynamics and alternative stable states in a saline activated sludge microbial community over 9 years.</title>
        <authorList>
            <person name="Wang Y."/>
            <person name="Ye J."/>
            <person name="Ju F."/>
            <person name="Liu L."/>
            <person name="Boyd J.A."/>
            <person name="Deng Y."/>
            <person name="Parks D.H."/>
            <person name="Jiang X."/>
            <person name="Yin X."/>
            <person name="Woodcroft B.J."/>
            <person name="Tyson G.W."/>
            <person name="Hugenholtz P."/>
            <person name="Polz M.F."/>
            <person name="Zhang T."/>
        </authorList>
    </citation>
    <scope>NUCLEOTIDE SEQUENCE</scope>
    <source>
        <strain evidence="2">HKST-UBA02</strain>
    </source>
</reference>
<feature type="compositionally biased region" description="Acidic residues" evidence="1">
    <location>
        <begin position="57"/>
        <end position="71"/>
    </location>
</feature>
<reference evidence="2" key="1">
    <citation type="submission" date="2020-04" db="EMBL/GenBank/DDBJ databases">
        <authorList>
            <person name="Zhang T."/>
        </authorList>
    </citation>
    <scope>NUCLEOTIDE SEQUENCE</scope>
    <source>
        <strain evidence="2">HKST-UBA02</strain>
    </source>
</reference>
<accession>A0A956SCJ9</accession>
<gene>
    <name evidence="2" type="ORF">KDA27_06590</name>
</gene>
<dbReference type="Proteomes" id="UP000739538">
    <property type="component" value="Unassembled WGS sequence"/>
</dbReference>
<comment type="caution">
    <text evidence="2">The sequence shown here is derived from an EMBL/GenBank/DDBJ whole genome shotgun (WGS) entry which is preliminary data.</text>
</comment>
<feature type="compositionally biased region" description="Low complexity" evidence="1">
    <location>
        <begin position="72"/>
        <end position="86"/>
    </location>
</feature>